<dbReference type="PROSITE" id="PS01348">
    <property type="entry name" value="MRAY_2"/>
    <property type="match status" value="1"/>
</dbReference>
<keyword evidence="10" id="KW-1185">Reference proteome</keyword>
<feature type="transmembrane region" description="Helical" evidence="7">
    <location>
        <begin position="47"/>
        <end position="70"/>
    </location>
</feature>
<feature type="transmembrane region" description="Helical" evidence="7">
    <location>
        <begin position="316"/>
        <end position="337"/>
    </location>
</feature>
<protein>
    <recommendedName>
        <fullName evidence="7 8">Phospho-N-acetylmuramoyl-pentapeptide-transferase</fullName>
        <ecNumber evidence="7 8">2.7.8.13</ecNumber>
    </recommendedName>
    <alternativeName>
        <fullName evidence="7">UDP-MurNAc-pentapeptide phosphotransferase</fullName>
    </alternativeName>
</protein>
<evidence type="ECO:0000313" key="9">
    <source>
        <dbReference type="EMBL" id="MST33565.1"/>
    </source>
</evidence>
<dbReference type="InterPro" id="IPR018480">
    <property type="entry name" value="PNAcMuramoyl-5peptid_Trfase_CS"/>
</dbReference>
<evidence type="ECO:0000256" key="1">
    <source>
        <dbReference type="ARBA" id="ARBA00004141"/>
    </source>
</evidence>
<dbReference type="PROSITE" id="PS01347">
    <property type="entry name" value="MRAY_1"/>
    <property type="match status" value="1"/>
</dbReference>
<name>A0ABW9QUM9_9ACTN</name>
<keyword evidence="7" id="KW-0479">Metal-binding</keyword>
<dbReference type="CDD" id="cd06852">
    <property type="entry name" value="GT_MraY"/>
    <property type="match status" value="1"/>
</dbReference>
<keyword evidence="5 7" id="KW-1133">Transmembrane helix</keyword>
<dbReference type="PANTHER" id="PTHR22926:SF5">
    <property type="entry name" value="PHOSPHO-N-ACETYLMURAMOYL-PENTAPEPTIDE-TRANSFERASE HOMOLOG"/>
    <property type="match status" value="1"/>
</dbReference>
<comment type="similarity">
    <text evidence="2 7">Belongs to the glycosyltransferase 4 family. MraY subfamily.</text>
</comment>
<feature type="transmembrane region" description="Helical" evidence="7">
    <location>
        <begin position="116"/>
        <end position="134"/>
    </location>
</feature>
<evidence type="ECO:0000256" key="3">
    <source>
        <dbReference type="ARBA" id="ARBA00022679"/>
    </source>
</evidence>
<comment type="subcellular location">
    <subcellularLocation>
        <location evidence="7">Cell membrane</location>
        <topology evidence="7">Multi-pass membrane protein</topology>
    </subcellularLocation>
    <subcellularLocation>
        <location evidence="1">Membrane</location>
        <topology evidence="1">Multi-pass membrane protein</topology>
    </subcellularLocation>
</comment>
<dbReference type="EMBL" id="WJHE01000638">
    <property type="protein sequence ID" value="MST33565.1"/>
    <property type="molecule type" value="Genomic_DNA"/>
</dbReference>
<feature type="transmembrane region" description="Helical" evidence="7">
    <location>
        <begin position="267"/>
        <end position="289"/>
    </location>
</feature>
<feature type="transmembrane region" description="Helical" evidence="7">
    <location>
        <begin position="241"/>
        <end position="261"/>
    </location>
</feature>
<evidence type="ECO:0000256" key="5">
    <source>
        <dbReference type="ARBA" id="ARBA00022989"/>
    </source>
</evidence>
<evidence type="ECO:0000256" key="2">
    <source>
        <dbReference type="ARBA" id="ARBA00005583"/>
    </source>
</evidence>
<dbReference type="Pfam" id="PF00953">
    <property type="entry name" value="Glycos_transf_4"/>
    <property type="match status" value="1"/>
</dbReference>
<gene>
    <name evidence="7" type="primary">mraY</name>
    <name evidence="9" type="ORF">GHK86_12645</name>
</gene>
<comment type="cofactor">
    <cofactor evidence="7">
        <name>Mg(2+)</name>
        <dbReference type="ChEBI" id="CHEBI:18420"/>
    </cofactor>
</comment>
<dbReference type="InterPro" id="IPR003524">
    <property type="entry name" value="PNAcMuramoyl-5peptid_Trfase"/>
</dbReference>
<evidence type="ECO:0000256" key="8">
    <source>
        <dbReference type="NCBIfam" id="TIGR00445"/>
    </source>
</evidence>
<feature type="transmembrane region" description="Helical" evidence="7">
    <location>
        <begin position="181"/>
        <end position="201"/>
    </location>
</feature>
<comment type="pathway">
    <text evidence="7">Cell wall biogenesis; peptidoglycan biosynthesis.</text>
</comment>
<keyword evidence="3 7" id="KW-0808">Transferase</keyword>
<keyword evidence="7" id="KW-0460">Magnesium</keyword>
<evidence type="ECO:0000313" key="10">
    <source>
        <dbReference type="Proteomes" id="UP000437736"/>
    </source>
</evidence>
<keyword evidence="7" id="KW-0961">Cell wall biogenesis/degradation</keyword>
<keyword evidence="6 7" id="KW-0472">Membrane</keyword>
<feature type="transmembrane region" description="Helical" evidence="7">
    <location>
        <begin position="6"/>
        <end position="26"/>
    </location>
</feature>
<comment type="catalytic activity">
    <reaction evidence="7">
        <text>UDP-N-acetyl-alpha-D-muramoyl-L-alanyl-gamma-D-glutamyl-meso-2,6-diaminopimeloyl-D-alanyl-D-alanine + di-trans,octa-cis-undecaprenyl phosphate = di-trans,octa-cis-undecaprenyl diphospho-N-acetyl-alpha-D-muramoyl-L-alanyl-D-glutamyl-meso-2,6-diaminopimeloyl-D-alanyl-D-alanine + UMP</text>
        <dbReference type="Rhea" id="RHEA:28386"/>
        <dbReference type="ChEBI" id="CHEBI:57865"/>
        <dbReference type="ChEBI" id="CHEBI:60392"/>
        <dbReference type="ChEBI" id="CHEBI:61386"/>
        <dbReference type="ChEBI" id="CHEBI:61387"/>
        <dbReference type="EC" id="2.7.8.13"/>
    </reaction>
</comment>
<keyword evidence="7" id="KW-0132">Cell division</keyword>
<keyword evidence="7" id="KW-1003">Cell membrane</keyword>
<evidence type="ECO:0000256" key="7">
    <source>
        <dbReference type="HAMAP-Rule" id="MF_00038"/>
    </source>
</evidence>
<evidence type="ECO:0000256" key="4">
    <source>
        <dbReference type="ARBA" id="ARBA00022692"/>
    </source>
</evidence>
<feature type="transmembrane region" description="Helical" evidence="7">
    <location>
        <begin position="213"/>
        <end position="234"/>
    </location>
</feature>
<keyword evidence="7" id="KW-0133">Cell shape</keyword>
<dbReference type="HAMAP" id="MF_00038">
    <property type="entry name" value="MraY"/>
    <property type="match status" value="1"/>
</dbReference>
<keyword evidence="7" id="KW-0131">Cell cycle</keyword>
<organism evidence="9 10">
    <name type="scientific">Acidiferrimicrobium australe</name>
    <dbReference type="NCBI Taxonomy" id="2664430"/>
    <lineage>
        <taxon>Bacteria</taxon>
        <taxon>Bacillati</taxon>
        <taxon>Actinomycetota</taxon>
        <taxon>Acidimicrobiia</taxon>
        <taxon>Acidimicrobiales</taxon>
        <taxon>Acidimicrobiaceae</taxon>
        <taxon>Acidiferrimicrobium</taxon>
    </lineage>
</organism>
<comment type="function">
    <text evidence="7">Catalyzes the initial step of the lipid cycle reactions in the biosynthesis of the cell wall peptidoglycan: transfers peptidoglycan precursor phospho-MurNAc-pentapeptide from UDP-MurNAc-pentapeptide onto the lipid carrier undecaprenyl phosphate, yielding undecaprenyl-pyrophosphoryl-MurNAc-pentapeptide, known as lipid I.</text>
</comment>
<proteinExistence type="inferred from homology"/>
<dbReference type="GO" id="GO:0016740">
    <property type="term" value="F:transferase activity"/>
    <property type="evidence" value="ECO:0007669"/>
    <property type="project" value="UniProtKB-KW"/>
</dbReference>
<reference evidence="9 10" key="1">
    <citation type="submission" date="2019-11" db="EMBL/GenBank/DDBJ databases">
        <title>Acidiferrimicrobium australis gen. nov., sp. nov., an acidophilic and obligately heterotrophic, member of the Actinobacteria that catalyses dissimilatory oxido- reduction of iron isolated from metal-rich acidic water in Chile.</title>
        <authorList>
            <person name="Gonzalez D."/>
            <person name="Huber K."/>
            <person name="Hedrich S."/>
            <person name="Rojas-Villalobos C."/>
            <person name="Quatrini R."/>
            <person name="Dinamarca M.A."/>
            <person name="Schwarz A."/>
            <person name="Canales C."/>
            <person name="Nancucheo I."/>
        </authorList>
    </citation>
    <scope>NUCLEOTIDE SEQUENCE [LARGE SCALE GENOMIC DNA]</scope>
    <source>
        <strain evidence="9 10">USS-CCA1</strain>
    </source>
</reference>
<keyword evidence="7" id="KW-0573">Peptidoglycan synthesis</keyword>
<accession>A0ABW9QUM9</accession>
<keyword evidence="4 7" id="KW-0812">Transmembrane</keyword>
<dbReference type="Proteomes" id="UP000437736">
    <property type="component" value="Unassembled WGS sequence"/>
</dbReference>
<dbReference type="InterPro" id="IPR000715">
    <property type="entry name" value="Glycosyl_transferase_4"/>
</dbReference>
<dbReference type="PANTHER" id="PTHR22926">
    <property type="entry name" value="PHOSPHO-N-ACETYLMURAMOYL-PENTAPEPTIDE-TRANSFERASE"/>
    <property type="match status" value="1"/>
</dbReference>
<dbReference type="EC" id="2.7.8.13" evidence="7 8"/>
<dbReference type="NCBIfam" id="TIGR00445">
    <property type="entry name" value="mraY"/>
    <property type="match status" value="1"/>
</dbReference>
<comment type="caution">
    <text evidence="9">The sequence shown here is derived from an EMBL/GenBank/DDBJ whole genome shotgun (WGS) entry which is preliminary data.</text>
</comment>
<evidence type="ECO:0000256" key="6">
    <source>
        <dbReference type="ARBA" id="ARBA00023136"/>
    </source>
</evidence>
<feature type="transmembrane region" description="Helical" evidence="7">
    <location>
        <begin position="154"/>
        <end position="174"/>
    </location>
</feature>
<feature type="transmembrane region" description="Helical" evidence="7">
    <location>
        <begin position="76"/>
        <end position="96"/>
    </location>
</feature>
<sequence>MSALLVAGAVGLLSTMLGTPLLIGSLRIRGIGQHVREDGPSGHLQKAGTPTMGGITIIGGGCLGYLLAHAGRLEIFTARGIVAVVTICLAAFVGFVDDYLKVSRRRSLGLNARGKAAALLVIGVGFAVVAIKVLGVSTRLSFVRFDSPGWQLGAIGWAVLAVLAILGTTNAVNLTDGLDGLAAGSSGFAFMGFTVIGWFQLRHIEVYHNPYPASLDEAVLAAAFIGACAGFLWWNAAPARIFMGDTGSLGLGAAIAVLALLENVDLLLPIVGGLFVLEALSVILQVGSFRLFHRRVFRMAPIHHHFELLGWPETTVIIRFWILAAAFTSLAVGAFYADYLAHGPVR</sequence>